<keyword evidence="1" id="KW-1133">Transmembrane helix</keyword>
<feature type="transmembrane region" description="Helical" evidence="1">
    <location>
        <begin position="52"/>
        <end position="73"/>
    </location>
</feature>
<keyword evidence="1" id="KW-0472">Membrane</keyword>
<evidence type="ECO:0000313" key="3">
    <source>
        <dbReference type="Proteomes" id="UP001224674"/>
    </source>
</evidence>
<keyword evidence="3" id="KW-1185">Reference proteome</keyword>
<evidence type="ECO:0000313" key="2">
    <source>
        <dbReference type="EMBL" id="WGH93223.1"/>
    </source>
</evidence>
<dbReference type="Proteomes" id="UP001224674">
    <property type="component" value="Chromosome"/>
</dbReference>
<gene>
    <name evidence="2" type="ORF">QDX21_13220</name>
</gene>
<reference evidence="2 3" key="1">
    <citation type="submission" date="2023-03" db="EMBL/GenBank/DDBJ databases">
        <title>Complete genome sequences of several Auritidibacter ignavus strains isolated from ear infections.</title>
        <authorList>
            <person name="Baehr T."/>
            <person name="Baumhoegger A.M."/>
        </authorList>
    </citation>
    <scope>NUCLEOTIDE SEQUENCE [LARGE SCALE GENOMIC DNA]</scope>
    <source>
        <strain evidence="2 3">BABAE-6</strain>
    </source>
</reference>
<protein>
    <submittedName>
        <fullName evidence="2">Uncharacterized protein</fullName>
    </submittedName>
</protein>
<proteinExistence type="predicted"/>
<keyword evidence="1" id="KW-0812">Transmembrane</keyword>
<evidence type="ECO:0000256" key="1">
    <source>
        <dbReference type="SAM" id="Phobius"/>
    </source>
</evidence>
<name>A0AAJ6DF06_9MICC</name>
<accession>A0AAJ6DF06</accession>
<dbReference type="AlphaFoldDB" id="A0AAJ6DF06"/>
<dbReference type="EMBL" id="CP122566">
    <property type="protein sequence ID" value="WGH93223.1"/>
    <property type="molecule type" value="Genomic_DNA"/>
</dbReference>
<organism evidence="2 3">
    <name type="scientific">Auritidibacter ignavus</name>
    <dbReference type="NCBI Taxonomy" id="678932"/>
    <lineage>
        <taxon>Bacteria</taxon>
        <taxon>Bacillati</taxon>
        <taxon>Actinomycetota</taxon>
        <taxon>Actinomycetes</taxon>
        <taxon>Micrococcales</taxon>
        <taxon>Micrococcaceae</taxon>
        <taxon>Auritidibacter</taxon>
    </lineage>
</organism>
<sequence>MQENEDKKFSLTLQASCVILFMSLRLGRLGAKERAMSAVKVSQKNSSYIPSKRPFVVVTFTFLMIFGLMFSGIHPAEAASRNLGGKSCTGGTAATTATGNRTIVHTALRGDVRYEKSFKGGAKYRQTTFYTKQKIITSSNVSNGAGGRFTAARIFCDH</sequence>
<dbReference type="RefSeq" id="WP_146206808.1">
    <property type="nucleotide sequence ID" value="NZ_CP122566.1"/>
</dbReference>